<dbReference type="WBParaSite" id="GPUH_0001564901-mRNA-1">
    <property type="protein sequence ID" value="GPUH_0001564901-mRNA-1"/>
    <property type="gene ID" value="GPUH_0001564901"/>
</dbReference>
<dbReference type="AlphaFoldDB" id="A0A183E3T6"/>
<dbReference type="PROSITE" id="PS50082">
    <property type="entry name" value="WD_REPEATS_2"/>
    <property type="match status" value="2"/>
</dbReference>
<proteinExistence type="predicted"/>
<evidence type="ECO:0000313" key="4">
    <source>
        <dbReference type="WBParaSite" id="GPUH_0001564901-mRNA-1"/>
    </source>
</evidence>
<dbReference type="InterPro" id="IPR001680">
    <property type="entry name" value="WD40_rpt"/>
</dbReference>
<evidence type="ECO:0000313" key="3">
    <source>
        <dbReference type="Proteomes" id="UP000271098"/>
    </source>
</evidence>
<feature type="repeat" description="WD" evidence="1">
    <location>
        <begin position="46"/>
        <end position="88"/>
    </location>
</feature>
<reference evidence="2 3" key="2">
    <citation type="submission" date="2018-11" db="EMBL/GenBank/DDBJ databases">
        <authorList>
            <consortium name="Pathogen Informatics"/>
        </authorList>
    </citation>
    <scope>NUCLEOTIDE SEQUENCE [LARGE SCALE GENOMIC DNA]</scope>
</reference>
<dbReference type="Gene3D" id="2.130.10.10">
    <property type="entry name" value="YVTN repeat-like/Quinoprotein amine dehydrogenase"/>
    <property type="match status" value="1"/>
</dbReference>
<reference evidence="4" key="1">
    <citation type="submission" date="2016-06" db="UniProtKB">
        <authorList>
            <consortium name="WormBaseParasite"/>
        </authorList>
    </citation>
    <scope>IDENTIFICATION</scope>
</reference>
<dbReference type="PANTHER" id="PTHR22836">
    <property type="entry name" value="WD40 REPEAT PROTEIN"/>
    <property type="match status" value="1"/>
</dbReference>
<dbReference type="EMBL" id="UYRT01082707">
    <property type="protein sequence ID" value="VDN26363.1"/>
    <property type="molecule type" value="Genomic_DNA"/>
</dbReference>
<name>A0A183E3T6_9BILA</name>
<dbReference type="InterPro" id="IPR045245">
    <property type="entry name" value="Pfs2-like"/>
</dbReference>
<keyword evidence="1" id="KW-0853">WD repeat</keyword>
<dbReference type="GO" id="GO:0005847">
    <property type="term" value="C:mRNA cleavage and polyadenylation specificity factor complex"/>
    <property type="evidence" value="ECO:0007669"/>
    <property type="project" value="TreeGrafter"/>
</dbReference>
<gene>
    <name evidence="2" type="ORF">GPUH_LOCUS15630</name>
</gene>
<keyword evidence="3" id="KW-1185">Reference proteome</keyword>
<dbReference type="InterPro" id="IPR036322">
    <property type="entry name" value="WD40_repeat_dom_sf"/>
</dbReference>
<dbReference type="PANTHER" id="PTHR22836:SF0">
    <property type="entry name" value="PRE-MRNA 3' END PROCESSING PROTEIN WDR33"/>
    <property type="match status" value="1"/>
</dbReference>
<dbReference type="PROSITE" id="PS50294">
    <property type="entry name" value="WD_REPEATS_REGION"/>
    <property type="match status" value="1"/>
</dbReference>
<organism evidence="4">
    <name type="scientific">Gongylonema pulchrum</name>
    <dbReference type="NCBI Taxonomy" id="637853"/>
    <lineage>
        <taxon>Eukaryota</taxon>
        <taxon>Metazoa</taxon>
        <taxon>Ecdysozoa</taxon>
        <taxon>Nematoda</taxon>
        <taxon>Chromadorea</taxon>
        <taxon>Rhabditida</taxon>
        <taxon>Spirurina</taxon>
        <taxon>Spiruromorpha</taxon>
        <taxon>Spiruroidea</taxon>
        <taxon>Gongylonematidae</taxon>
        <taxon>Gongylonema</taxon>
    </lineage>
</organism>
<dbReference type="InterPro" id="IPR015943">
    <property type="entry name" value="WD40/YVTN_repeat-like_dom_sf"/>
</dbReference>
<dbReference type="SMART" id="SM00320">
    <property type="entry name" value="WD40"/>
    <property type="match status" value="2"/>
</dbReference>
<accession>A0A183E3T6</accession>
<dbReference type="SUPFAM" id="SSF50978">
    <property type="entry name" value="WD40 repeat-like"/>
    <property type="match status" value="1"/>
</dbReference>
<dbReference type="Pfam" id="PF00400">
    <property type="entry name" value="WD40"/>
    <property type="match status" value="2"/>
</dbReference>
<dbReference type="OrthoDB" id="17410at2759"/>
<dbReference type="Proteomes" id="UP000271098">
    <property type="component" value="Unassembled WGS sequence"/>
</dbReference>
<feature type="repeat" description="WD" evidence="1">
    <location>
        <begin position="2"/>
        <end position="43"/>
    </location>
</feature>
<dbReference type="GO" id="GO:0031124">
    <property type="term" value="P:mRNA 3'-end processing"/>
    <property type="evidence" value="ECO:0007669"/>
    <property type="project" value="InterPro"/>
</dbReference>
<evidence type="ECO:0000256" key="1">
    <source>
        <dbReference type="PROSITE-ProRule" id="PRU00221"/>
    </source>
</evidence>
<protein>
    <submittedName>
        <fullName evidence="4">WD_REPEATS_REGION domain-containing protein</fullName>
    </submittedName>
</protein>
<evidence type="ECO:0000313" key="2">
    <source>
        <dbReference type="EMBL" id="VDN26363.1"/>
    </source>
</evidence>
<sequence length="155" mass="17084">MLVAHAVKVRAICFSAASDRLLTGSDDKIVKLYMIGTDKAQLVRSFCGHRSCVTTVRFHPYDIQIFASSSNDGSIILWNVAHDRPVHVFQEAHEGVELESSSTGLEQGYNATIASRDYSSTFNGFGTTKDDEEDELLARARRDLEGISDEEGVVL</sequence>